<dbReference type="GO" id="GO:0004530">
    <property type="term" value="F:deoxyribonuclease I activity"/>
    <property type="evidence" value="ECO:0007669"/>
    <property type="project" value="TreeGrafter"/>
</dbReference>
<dbReference type="InterPro" id="IPR005135">
    <property type="entry name" value="Endo/exonuclease/phosphatase"/>
</dbReference>
<dbReference type="GO" id="GO:0006308">
    <property type="term" value="P:DNA catabolic process"/>
    <property type="evidence" value="ECO:0007669"/>
    <property type="project" value="InterPro"/>
</dbReference>
<dbReference type="GO" id="GO:0003677">
    <property type="term" value="F:DNA binding"/>
    <property type="evidence" value="ECO:0007669"/>
    <property type="project" value="TreeGrafter"/>
</dbReference>
<dbReference type="AlphaFoldDB" id="A0AAV2HJ26"/>
<dbReference type="Gene3D" id="3.60.10.10">
    <property type="entry name" value="Endonuclease/exonuclease/phosphatase"/>
    <property type="match status" value="1"/>
</dbReference>
<dbReference type="Pfam" id="PF03372">
    <property type="entry name" value="Exo_endo_phos"/>
    <property type="match status" value="1"/>
</dbReference>
<feature type="domain" description="Endonuclease/exonuclease/phosphatase" evidence="8">
    <location>
        <begin position="35"/>
        <end position="276"/>
    </location>
</feature>
<evidence type="ECO:0000259" key="8">
    <source>
        <dbReference type="Pfam" id="PF03372"/>
    </source>
</evidence>
<reference evidence="9 10" key="1">
    <citation type="submission" date="2024-04" db="EMBL/GenBank/DDBJ databases">
        <authorList>
            <consortium name="Genoscope - CEA"/>
            <person name="William W."/>
        </authorList>
    </citation>
    <scope>NUCLEOTIDE SEQUENCE [LARGE SCALE GENOMIC DNA]</scope>
</reference>
<evidence type="ECO:0000256" key="1">
    <source>
        <dbReference type="ARBA" id="ARBA00007359"/>
    </source>
</evidence>
<proteinExistence type="inferred from homology"/>
<dbReference type="Proteomes" id="UP001497497">
    <property type="component" value="Unassembled WGS sequence"/>
</dbReference>
<evidence type="ECO:0000256" key="5">
    <source>
        <dbReference type="PIRSR" id="PIRSR000988-1"/>
    </source>
</evidence>
<keyword evidence="10" id="KW-1185">Reference proteome</keyword>
<evidence type="ECO:0000256" key="2">
    <source>
        <dbReference type="ARBA" id="ARBA00022722"/>
    </source>
</evidence>
<dbReference type="SUPFAM" id="SSF56219">
    <property type="entry name" value="DNase I-like"/>
    <property type="match status" value="1"/>
</dbReference>
<sequence length="284" mass="32404">MMSSTSYLVILTVTVLTLQRTCGQRRRSTPLSVAAFNIKGFGRAKMSNRGMAGNIVKIVSRYDVILIQEVRDTTGYAVDELWRRLNATDSWGLLQSEPIGRTSYKEQYAFFYRTNLVKITGSYQYNDDARDIFEREPFAIEIEYYSIARSAKNRIVLLALHTRPQDTVEELKTLPQAMRVIYQRFRRAKGIIAMGDFNADCGYLNNAMKKEMEIFRGDFVSLIPDTTDTTVAEGTHCAYDRAVVLGKDVTVSDAQVYDFTSDLGLDLEEAYEISDHFPIEFNLH</sequence>
<evidence type="ECO:0000256" key="6">
    <source>
        <dbReference type="PIRSR" id="PIRSR000988-2"/>
    </source>
</evidence>
<evidence type="ECO:0000256" key="7">
    <source>
        <dbReference type="SAM" id="SignalP"/>
    </source>
</evidence>
<organism evidence="9 10">
    <name type="scientific">Lymnaea stagnalis</name>
    <name type="common">Great pond snail</name>
    <name type="synonym">Helix stagnalis</name>
    <dbReference type="NCBI Taxonomy" id="6523"/>
    <lineage>
        <taxon>Eukaryota</taxon>
        <taxon>Metazoa</taxon>
        <taxon>Spiralia</taxon>
        <taxon>Lophotrochozoa</taxon>
        <taxon>Mollusca</taxon>
        <taxon>Gastropoda</taxon>
        <taxon>Heterobranchia</taxon>
        <taxon>Euthyneura</taxon>
        <taxon>Panpulmonata</taxon>
        <taxon>Hygrophila</taxon>
        <taxon>Lymnaeoidea</taxon>
        <taxon>Lymnaeidae</taxon>
        <taxon>Lymnaea</taxon>
    </lineage>
</organism>
<dbReference type="EMBL" id="CAXITT010000104">
    <property type="protein sequence ID" value="CAL1532042.1"/>
    <property type="molecule type" value="Genomic_DNA"/>
</dbReference>
<dbReference type="GO" id="GO:0005634">
    <property type="term" value="C:nucleus"/>
    <property type="evidence" value="ECO:0007669"/>
    <property type="project" value="TreeGrafter"/>
</dbReference>
<evidence type="ECO:0000256" key="3">
    <source>
        <dbReference type="ARBA" id="ARBA00022801"/>
    </source>
</evidence>
<keyword evidence="2 4" id="KW-0540">Nuclease</keyword>
<evidence type="ECO:0000256" key="4">
    <source>
        <dbReference type="PIRNR" id="PIRNR000988"/>
    </source>
</evidence>
<evidence type="ECO:0000313" key="9">
    <source>
        <dbReference type="EMBL" id="CAL1532042.1"/>
    </source>
</evidence>
<dbReference type="PRINTS" id="PR00130">
    <property type="entry name" value="DNASEI"/>
</dbReference>
<gene>
    <name evidence="9" type="ORF">GSLYS_00006121001</name>
</gene>
<protein>
    <recommendedName>
        <fullName evidence="4">Deoxyribonuclease</fullName>
    </recommendedName>
</protein>
<name>A0AAV2HJ26_LYMST</name>
<feature type="active site" evidence="5">
    <location>
        <position position="161"/>
    </location>
</feature>
<dbReference type="SMART" id="SM00476">
    <property type="entry name" value="DNaseIc"/>
    <property type="match status" value="1"/>
</dbReference>
<dbReference type="PANTHER" id="PTHR11371:SF31">
    <property type="entry name" value="EXTRACELLULAR NUCLEASE"/>
    <property type="match status" value="1"/>
</dbReference>
<feature type="active site" evidence="5">
    <location>
        <position position="106"/>
    </location>
</feature>
<comment type="similarity">
    <text evidence="1 4">Belongs to the DNase I family.</text>
</comment>
<dbReference type="PIRSF" id="PIRSF000988">
    <property type="entry name" value="DNase_I_euk"/>
    <property type="match status" value="1"/>
</dbReference>
<dbReference type="InterPro" id="IPR016202">
    <property type="entry name" value="DNase_I"/>
</dbReference>
<feature type="chain" id="PRO_5043449709" description="Deoxyribonuclease" evidence="7">
    <location>
        <begin position="24"/>
        <end position="284"/>
    </location>
</feature>
<comment type="caution">
    <text evidence="9">The sequence shown here is derived from an EMBL/GenBank/DDBJ whole genome shotgun (WGS) entry which is preliminary data.</text>
</comment>
<keyword evidence="6" id="KW-1015">Disulfide bond</keyword>
<keyword evidence="7" id="KW-0732">Signal</keyword>
<dbReference type="InterPro" id="IPR036691">
    <property type="entry name" value="Endo/exonu/phosph_ase_sf"/>
</dbReference>
<feature type="signal peptide" evidence="7">
    <location>
        <begin position="1"/>
        <end position="23"/>
    </location>
</feature>
<keyword evidence="4" id="KW-0255">Endonuclease</keyword>
<evidence type="ECO:0000313" key="10">
    <source>
        <dbReference type="Proteomes" id="UP001497497"/>
    </source>
</evidence>
<keyword evidence="3 4" id="KW-0378">Hydrolase</keyword>
<dbReference type="PANTHER" id="PTHR11371">
    <property type="entry name" value="DEOXYRIBONUCLEASE"/>
    <property type="match status" value="1"/>
</dbReference>
<feature type="disulfide bond" description="Essential for enzymatic activity" evidence="6">
    <location>
        <begin position="201"/>
        <end position="237"/>
    </location>
</feature>
<accession>A0AAV2HJ26</accession>